<keyword evidence="2" id="KW-1185">Reference proteome</keyword>
<accession>A0AAD8KIY2</accession>
<evidence type="ECO:0000313" key="1">
    <source>
        <dbReference type="EMBL" id="KAK1423809.1"/>
    </source>
</evidence>
<dbReference type="EMBL" id="JAUHHV010000005">
    <property type="protein sequence ID" value="KAK1423809.1"/>
    <property type="molecule type" value="Genomic_DNA"/>
</dbReference>
<sequence>MFVEIQSKVINLYKLQAWEYGNRIYKDGQELPHVDDSIDSLDKIFRKIVPPQPLFHVFWVPVQFRLLRSFGLVYDSPRPSDL</sequence>
<comment type="caution">
    <text evidence="1">The sequence shown here is derived from an EMBL/GenBank/DDBJ whole genome shotgun (WGS) entry which is preliminary data.</text>
</comment>
<protein>
    <submittedName>
        <fullName evidence="1">Uncharacterized protein</fullName>
    </submittedName>
</protein>
<reference evidence="1" key="1">
    <citation type="journal article" date="2023" name="bioRxiv">
        <title>Improved chromosome-level genome assembly for marigold (Tagetes erecta).</title>
        <authorList>
            <person name="Jiang F."/>
            <person name="Yuan L."/>
            <person name="Wang S."/>
            <person name="Wang H."/>
            <person name="Xu D."/>
            <person name="Wang A."/>
            <person name="Fan W."/>
        </authorList>
    </citation>
    <scope>NUCLEOTIDE SEQUENCE</scope>
    <source>
        <strain evidence="1">WSJ</strain>
        <tissue evidence="1">Leaf</tissue>
    </source>
</reference>
<gene>
    <name evidence="1" type="ORF">QVD17_19118</name>
</gene>
<organism evidence="1 2">
    <name type="scientific">Tagetes erecta</name>
    <name type="common">African marigold</name>
    <dbReference type="NCBI Taxonomy" id="13708"/>
    <lineage>
        <taxon>Eukaryota</taxon>
        <taxon>Viridiplantae</taxon>
        <taxon>Streptophyta</taxon>
        <taxon>Embryophyta</taxon>
        <taxon>Tracheophyta</taxon>
        <taxon>Spermatophyta</taxon>
        <taxon>Magnoliopsida</taxon>
        <taxon>eudicotyledons</taxon>
        <taxon>Gunneridae</taxon>
        <taxon>Pentapetalae</taxon>
        <taxon>asterids</taxon>
        <taxon>campanulids</taxon>
        <taxon>Asterales</taxon>
        <taxon>Asteraceae</taxon>
        <taxon>Asteroideae</taxon>
        <taxon>Heliantheae alliance</taxon>
        <taxon>Tageteae</taxon>
        <taxon>Tagetes</taxon>
    </lineage>
</organism>
<dbReference type="Proteomes" id="UP001229421">
    <property type="component" value="Unassembled WGS sequence"/>
</dbReference>
<dbReference type="AlphaFoldDB" id="A0AAD8KIY2"/>
<evidence type="ECO:0000313" key="2">
    <source>
        <dbReference type="Proteomes" id="UP001229421"/>
    </source>
</evidence>
<name>A0AAD8KIY2_TARER</name>
<proteinExistence type="predicted"/>